<dbReference type="SMART" id="SM00739">
    <property type="entry name" value="KOW"/>
    <property type="match status" value="1"/>
</dbReference>
<dbReference type="InterPro" id="IPR005825">
    <property type="entry name" value="Ribosomal_uL24_CS"/>
</dbReference>
<dbReference type="Proteomes" id="UP001139505">
    <property type="component" value="Unassembled WGS sequence"/>
</dbReference>
<comment type="function">
    <text evidence="8 9">One of the proteins that surrounds the polypeptide exit tunnel on the outside of the subunit.</text>
</comment>
<dbReference type="GO" id="GO:1990904">
    <property type="term" value="C:ribonucleoprotein complex"/>
    <property type="evidence" value="ECO:0007669"/>
    <property type="project" value="UniProtKB-KW"/>
</dbReference>
<keyword evidence="4 9" id="KW-0694">RNA-binding</keyword>
<dbReference type="Pfam" id="PF00467">
    <property type="entry name" value="KOW"/>
    <property type="match status" value="1"/>
</dbReference>
<evidence type="ECO:0000313" key="15">
    <source>
        <dbReference type="Proteomes" id="UP001139505"/>
    </source>
</evidence>
<reference evidence="13" key="4">
    <citation type="submission" date="2022-04" db="EMBL/GenBank/DDBJ databases">
        <authorList>
            <person name="Komine T."/>
            <person name="Fukano H."/>
            <person name="Wada S."/>
        </authorList>
    </citation>
    <scope>NUCLEOTIDE SEQUENCE</scope>
    <source>
        <strain evidence="13">NJB18185</strain>
    </source>
</reference>
<reference evidence="12" key="1">
    <citation type="journal article" date="2018" name="Genome Announc.">
        <title>Draft Genome Sequence of Mycobacterium montefiorense Isolated from Japanese Black Salamander (Hynobius nigrescens).</title>
        <authorList>
            <person name="Fukano H."/>
            <person name="Yoshida M."/>
            <person name="Shimizu A."/>
            <person name="Iwao H."/>
            <person name="Katayama Y."/>
            <person name="Omatsu T."/>
            <person name="Mizutani T."/>
            <person name="Kurata O."/>
            <person name="Wada S."/>
            <person name="Hoshino Y."/>
        </authorList>
    </citation>
    <scope>NUCLEOTIDE SEQUENCE</scope>
    <source>
        <strain evidence="12">BS</strain>
    </source>
</reference>
<dbReference type="InterPro" id="IPR003256">
    <property type="entry name" value="Ribosomal_uL24"/>
</dbReference>
<dbReference type="InterPro" id="IPR005824">
    <property type="entry name" value="KOW"/>
</dbReference>
<comment type="similarity">
    <text evidence="2 9 10">Belongs to the universal ribosomal protein uL24 family.</text>
</comment>
<dbReference type="GO" id="GO:0005840">
    <property type="term" value="C:ribosome"/>
    <property type="evidence" value="ECO:0007669"/>
    <property type="project" value="UniProtKB-KW"/>
</dbReference>
<protein>
    <recommendedName>
        <fullName evidence="7 9">Large ribosomal subunit protein uL24</fullName>
    </recommendedName>
</protein>
<evidence type="ECO:0000313" key="13">
    <source>
        <dbReference type="EMBL" id="GKU72896.1"/>
    </source>
</evidence>
<feature type="domain" description="KOW" evidence="11">
    <location>
        <begin position="2"/>
        <end position="29"/>
    </location>
</feature>
<evidence type="ECO:0000259" key="11">
    <source>
        <dbReference type="SMART" id="SM00739"/>
    </source>
</evidence>
<dbReference type="GO" id="GO:0003735">
    <property type="term" value="F:structural constituent of ribosome"/>
    <property type="evidence" value="ECO:0007669"/>
    <property type="project" value="InterPro"/>
</dbReference>
<dbReference type="RefSeq" id="WP_108921146.1">
    <property type="nucleotide sequence ID" value="NZ_BFCH01000008.1"/>
</dbReference>
<evidence type="ECO:0000256" key="6">
    <source>
        <dbReference type="ARBA" id="ARBA00023274"/>
    </source>
</evidence>
<dbReference type="EMBL" id="BQYH01000017">
    <property type="protein sequence ID" value="GKU72896.1"/>
    <property type="molecule type" value="Genomic_DNA"/>
</dbReference>
<evidence type="ECO:0000256" key="9">
    <source>
        <dbReference type="HAMAP-Rule" id="MF_01326"/>
    </source>
</evidence>
<dbReference type="InterPro" id="IPR014722">
    <property type="entry name" value="Rib_uL2_dom2"/>
</dbReference>
<dbReference type="PROSITE" id="PS01108">
    <property type="entry name" value="RIBOSOMAL_L24"/>
    <property type="match status" value="1"/>
</dbReference>
<dbReference type="EMBL" id="BFCH01000008">
    <property type="protein sequence ID" value="GBG36961.1"/>
    <property type="molecule type" value="Genomic_DNA"/>
</dbReference>
<dbReference type="SUPFAM" id="SSF50104">
    <property type="entry name" value="Translation proteins SH3-like domain"/>
    <property type="match status" value="1"/>
</dbReference>
<dbReference type="CDD" id="cd06089">
    <property type="entry name" value="KOW_RPL26"/>
    <property type="match status" value="1"/>
</dbReference>
<dbReference type="Gene3D" id="2.30.30.30">
    <property type="match status" value="1"/>
</dbReference>
<keyword evidence="5 9" id="KW-0689">Ribosomal protein</keyword>
<dbReference type="GeneID" id="97438878"/>
<dbReference type="HAMAP" id="MF_01326_B">
    <property type="entry name" value="Ribosomal_uL24_B"/>
    <property type="match status" value="1"/>
</dbReference>
<keyword evidence="6 9" id="KW-0687">Ribonucleoprotein</keyword>
<dbReference type="AlphaFoldDB" id="A0AA37PM77"/>
<dbReference type="FunFam" id="2.30.30.30:FF:000004">
    <property type="entry name" value="50S ribosomal protein L24"/>
    <property type="match status" value="1"/>
</dbReference>
<dbReference type="GO" id="GO:0006412">
    <property type="term" value="P:translation"/>
    <property type="evidence" value="ECO:0007669"/>
    <property type="project" value="UniProtKB-UniRule"/>
</dbReference>
<evidence type="ECO:0000256" key="10">
    <source>
        <dbReference type="RuleBase" id="RU003477"/>
    </source>
</evidence>
<gene>
    <name evidence="9 13" type="primary">rplX</name>
    <name evidence="12" type="ORF">MmonteBS_13330</name>
    <name evidence="13" type="ORF">NJB18185_26680</name>
</gene>
<keyword evidence="14" id="KW-1185">Reference proteome</keyword>
<sequence>MKVKKDDTVLVIAGKDKGAKGKVLKVYPERNRVLVQGVNAIKKHTAVSTNQRGAQSGGIVTQEAPIAISNVMVVDSDGKPTRVGYRVDEETGKRVRISKRNGKDI</sequence>
<dbReference type="PANTHER" id="PTHR12903">
    <property type="entry name" value="MITOCHONDRIAL RIBOSOMAL PROTEIN L24"/>
    <property type="match status" value="1"/>
</dbReference>
<proteinExistence type="inferred from homology"/>
<evidence type="ECO:0000256" key="4">
    <source>
        <dbReference type="ARBA" id="ARBA00022884"/>
    </source>
</evidence>
<evidence type="ECO:0000256" key="8">
    <source>
        <dbReference type="ARBA" id="ARBA00058688"/>
    </source>
</evidence>
<comment type="caution">
    <text evidence="13">The sequence shown here is derived from an EMBL/GenBank/DDBJ whole genome shotgun (WGS) entry which is preliminary data.</text>
</comment>
<evidence type="ECO:0000256" key="1">
    <source>
        <dbReference type="ARBA" id="ARBA00004072"/>
    </source>
</evidence>
<evidence type="ECO:0000313" key="14">
    <source>
        <dbReference type="Proteomes" id="UP000245060"/>
    </source>
</evidence>
<accession>A0AA37PM77</accession>
<dbReference type="InterPro" id="IPR057264">
    <property type="entry name" value="Ribosomal_uL24_C"/>
</dbReference>
<dbReference type="NCBIfam" id="TIGR01079">
    <property type="entry name" value="rplX_bact"/>
    <property type="match status" value="1"/>
</dbReference>
<evidence type="ECO:0000256" key="5">
    <source>
        <dbReference type="ARBA" id="ARBA00022980"/>
    </source>
</evidence>
<evidence type="ECO:0000256" key="2">
    <source>
        <dbReference type="ARBA" id="ARBA00010618"/>
    </source>
</evidence>
<keyword evidence="3 9" id="KW-0699">rRNA-binding</keyword>
<dbReference type="Proteomes" id="UP000245060">
    <property type="component" value="Unassembled WGS sequence"/>
</dbReference>
<name>A0AA37PM77_9MYCO</name>
<comment type="subunit">
    <text evidence="9">Part of the 50S ribosomal subunit.</text>
</comment>
<dbReference type="InterPro" id="IPR041988">
    <property type="entry name" value="Ribosomal_uL24_KOW"/>
</dbReference>
<dbReference type="Pfam" id="PF17136">
    <property type="entry name" value="ribosomal_L24"/>
    <property type="match status" value="1"/>
</dbReference>
<evidence type="ECO:0000256" key="3">
    <source>
        <dbReference type="ARBA" id="ARBA00022730"/>
    </source>
</evidence>
<reference evidence="13" key="3">
    <citation type="journal article" date="2022" name="Microbiol. Resour. Announc.">
        <title>Draft Genome Sequences of Eight Mycobacterium montefiorense Strains Isolated from Salamanders in Captivity.</title>
        <authorList>
            <person name="Komine T."/>
            <person name="Ihara H."/>
            <person name="Fukano H."/>
            <person name="Hoshino Y."/>
            <person name="Kurata O."/>
            <person name="Wada S."/>
        </authorList>
    </citation>
    <scope>NUCLEOTIDE SEQUENCE</scope>
    <source>
        <strain evidence="13">NJB18185</strain>
    </source>
</reference>
<evidence type="ECO:0000313" key="12">
    <source>
        <dbReference type="EMBL" id="GBG36961.1"/>
    </source>
</evidence>
<evidence type="ECO:0000256" key="7">
    <source>
        <dbReference type="ARBA" id="ARBA00035206"/>
    </source>
</evidence>
<reference evidence="14" key="2">
    <citation type="submission" date="2018-04" db="EMBL/GenBank/DDBJ databases">
        <title>Draft genome sequence of Mycobacterium montefiorense isolated from Japanese black salamander.</title>
        <authorList>
            <person name="Fukano H."/>
            <person name="Yoshida M."/>
            <person name="Shimizu A."/>
            <person name="Iwao H."/>
            <person name="Kurata O."/>
            <person name="Katayama Y."/>
            <person name="Omatsu T."/>
            <person name="Mizutani T."/>
            <person name="Wada S."/>
            <person name="Hoshino Y."/>
        </authorList>
    </citation>
    <scope>NUCLEOTIDE SEQUENCE [LARGE SCALE GENOMIC DNA]</scope>
    <source>
        <strain evidence="14">BS</strain>
    </source>
</reference>
<dbReference type="GO" id="GO:0019843">
    <property type="term" value="F:rRNA binding"/>
    <property type="evidence" value="ECO:0007669"/>
    <property type="project" value="UniProtKB-UniRule"/>
</dbReference>
<comment type="function">
    <text evidence="1 9">One of two assembly initiator proteins, it binds directly to the 5'-end of the 23S rRNA, where it nucleates assembly of the 50S subunit.</text>
</comment>
<organism evidence="13 15">
    <name type="scientific">Mycobacterium montefiorense</name>
    <dbReference type="NCBI Taxonomy" id="154654"/>
    <lineage>
        <taxon>Bacteria</taxon>
        <taxon>Bacillati</taxon>
        <taxon>Actinomycetota</taxon>
        <taxon>Actinomycetes</taxon>
        <taxon>Mycobacteriales</taxon>
        <taxon>Mycobacteriaceae</taxon>
        <taxon>Mycobacterium</taxon>
        <taxon>Mycobacterium simiae complex</taxon>
    </lineage>
</organism>
<dbReference type="InterPro" id="IPR008991">
    <property type="entry name" value="Translation_prot_SH3-like_sf"/>
</dbReference>